<feature type="compositionally biased region" description="Basic and acidic residues" evidence="1">
    <location>
        <begin position="126"/>
        <end position="143"/>
    </location>
</feature>
<keyword evidence="3" id="KW-1185">Reference proteome</keyword>
<accession>A0A9D3WK03</accession>
<gene>
    <name evidence="2" type="ORF">J1N35_001382</name>
</gene>
<proteinExistence type="predicted"/>
<dbReference type="AlphaFoldDB" id="A0A9D3WK03"/>
<sequence length="206" mass="23065">MTNTGGESKTAIPVSKNQKGLGVHLVDSVRALLTTAPWDRFFEIVEPTNLELTLELCSTFQLQSIMSVFDELDTVQFCLGGLVCQLSVLEFDVPTRHLEDASHEDDRASTWIRPPQYRLVSTNDQDDPKDITDNVPPPHEDPHPPPLSHRPITATLTDISEQLTCFKQQCFEQLDSIDATLRQIHHHLYISPSVPSTHGASNDEDL</sequence>
<evidence type="ECO:0000256" key="1">
    <source>
        <dbReference type="SAM" id="MobiDB-lite"/>
    </source>
</evidence>
<feature type="region of interest" description="Disordered" evidence="1">
    <location>
        <begin position="119"/>
        <end position="151"/>
    </location>
</feature>
<organism evidence="2 3">
    <name type="scientific">Gossypium stocksii</name>
    <dbReference type="NCBI Taxonomy" id="47602"/>
    <lineage>
        <taxon>Eukaryota</taxon>
        <taxon>Viridiplantae</taxon>
        <taxon>Streptophyta</taxon>
        <taxon>Embryophyta</taxon>
        <taxon>Tracheophyta</taxon>
        <taxon>Spermatophyta</taxon>
        <taxon>Magnoliopsida</taxon>
        <taxon>eudicotyledons</taxon>
        <taxon>Gunneridae</taxon>
        <taxon>Pentapetalae</taxon>
        <taxon>rosids</taxon>
        <taxon>malvids</taxon>
        <taxon>Malvales</taxon>
        <taxon>Malvaceae</taxon>
        <taxon>Malvoideae</taxon>
        <taxon>Gossypium</taxon>
    </lineage>
</organism>
<name>A0A9D3WK03_9ROSI</name>
<dbReference type="Proteomes" id="UP000828251">
    <property type="component" value="Unassembled WGS sequence"/>
</dbReference>
<reference evidence="2 3" key="1">
    <citation type="journal article" date="2021" name="Plant Biotechnol. J.">
        <title>Multi-omics assisted identification of the key and species-specific regulatory components of drought-tolerant mechanisms in Gossypium stocksii.</title>
        <authorList>
            <person name="Yu D."/>
            <person name="Ke L."/>
            <person name="Zhang D."/>
            <person name="Wu Y."/>
            <person name="Sun Y."/>
            <person name="Mei J."/>
            <person name="Sun J."/>
            <person name="Sun Y."/>
        </authorList>
    </citation>
    <scope>NUCLEOTIDE SEQUENCE [LARGE SCALE GENOMIC DNA]</scope>
    <source>
        <strain evidence="3">cv. E1</strain>
        <tissue evidence="2">Leaf</tissue>
    </source>
</reference>
<comment type="caution">
    <text evidence="2">The sequence shown here is derived from an EMBL/GenBank/DDBJ whole genome shotgun (WGS) entry which is preliminary data.</text>
</comment>
<evidence type="ECO:0000313" key="3">
    <source>
        <dbReference type="Proteomes" id="UP000828251"/>
    </source>
</evidence>
<protein>
    <submittedName>
        <fullName evidence="2">Uncharacterized protein</fullName>
    </submittedName>
</protein>
<dbReference type="EMBL" id="JAIQCV010000001">
    <property type="protein sequence ID" value="KAH1130004.1"/>
    <property type="molecule type" value="Genomic_DNA"/>
</dbReference>
<evidence type="ECO:0000313" key="2">
    <source>
        <dbReference type="EMBL" id="KAH1130004.1"/>
    </source>
</evidence>